<gene>
    <name evidence="2" type="ORF">GXY80_09765</name>
</gene>
<reference evidence="2" key="1">
    <citation type="journal article" date="2020" name="Biotechnol. Biofuels">
        <title>New insights from the biogas microbiome by comprehensive genome-resolved metagenomics of nearly 1600 species originating from multiple anaerobic digesters.</title>
        <authorList>
            <person name="Campanaro S."/>
            <person name="Treu L."/>
            <person name="Rodriguez-R L.M."/>
            <person name="Kovalovszki A."/>
            <person name="Ziels R.M."/>
            <person name="Maus I."/>
            <person name="Zhu X."/>
            <person name="Kougias P.G."/>
            <person name="Basile A."/>
            <person name="Luo G."/>
            <person name="Schluter A."/>
            <person name="Konstantinidis K.T."/>
            <person name="Angelidaki I."/>
        </authorList>
    </citation>
    <scope>NUCLEOTIDE SEQUENCE</scope>
    <source>
        <strain evidence="2">AS06rmzACSIP_7</strain>
    </source>
</reference>
<dbReference type="PANTHER" id="PTHR46832">
    <property type="entry name" value="5'-METHYLTHIOADENOSINE/S-ADENOSYLHOMOCYSTEINE NUCLEOSIDASE"/>
    <property type="match status" value="1"/>
</dbReference>
<dbReference type="AlphaFoldDB" id="A0A971M629"/>
<dbReference type="PANTHER" id="PTHR46832:SF1">
    <property type="entry name" value="5'-METHYLTHIOADENOSINE_S-ADENOSYLHOMOCYSTEINE NUCLEOSIDASE"/>
    <property type="match status" value="1"/>
</dbReference>
<protein>
    <submittedName>
        <fullName evidence="2">5'-methylthioadenosine/S-adenosylhomocysteine nucleosidase</fullName>
    </submittedName>
</protein>
<evidence type="ECO:0000313" key="2">
    <source>
        <dbReference type="EMBL" id="NLW35751.1"/>
    </source>
</evidence>
<dbReference type="SUPFAM" id="SSF53167">
    <property type="entry name" value="Purine and uridine phosphorylases"/>
    <property type="match status" value="1"/>
</dbReference>
<name>A0A971M629_9BACT</name>
<proteinExistence type="predicted"/>
<sequence>MPKHPLIGIIMATHLEAEPFIGVLGLKEIERQPVAVYGHGEIVLMICGIGKVNAAVATTFCCSVFHPDRILNLGAAGATGPSHPLGEIYHITKAVEYDRPLLHMDAPHIHTPEVLAGFSEATLATQDRAVIGDDHRREVSSVAELVDMEGSAIIQAGRKFQTGCLLFKFVSDTPDQPFGHGDIVECIKQYRTPFCDFIIKSVIPILK</sequence>
<evidence type="ECO:0000259" key="1">
    <source>
        <dbReference type="Pfam" id="PF01048"/>
    </source>
</evidence>
<dbReference type="Gene3D" id="3.40.50.1580">
    <property type="entry name" value="Nucleoside phosphorylase domain"/>
    <property type="match status" value="1"/>
</dbReference>
<feature type="domain" description="Nucleoside phosphorylase" evidence="1">
    <location>
        <begin position="7"/>
        <end position="103"/>
    </location>
</feature>
<evidence type="ECO:0000313" key="3">
    <source>
        <dbReference type="Proteomes" id="UP000777265"/>
    </source>
</evidence>
<dbReference type="Proteomes" id="UP000777265">
    <property type="component" value="Unassembled WGS sequence"/>
</dbReference>
<dbReference type="GO" id="GO:0008930">
    <property type="term" value="F:methylthioadenosine nucleosidase activity"/>
    <property type="evidence" value="ECO:0007669"/>
    <property type="project" value="TreeGrafter"/>
</dbReference>
<dbReference type="InterPro" id="IPR000845">
    <property type="entry name" value="Nucleoside_phosphorylase_d"/>
</dbReference>
<dbReference type="EMBL" id="JAAYEE010000167">
    <property type="protein sequence ID" value="NLW35751.1"/>
    <property type="molecule type" value="Genomic_DNA"/>
</dbReference>
<dbReference type="GO" id="GO:0009116">
    <property type="term" value="P:nucleoside metabolic process"/>
    <property type="evidence" value="ECO:0007669"/>
    <property type="project" value="InterPro"/>
</dbReference>
<dbReference type="Pfam" id="PF01048">
    <property type="entry name" value="PNP_UDP_1"/>
    <property type="match status" value="1"/>
</dbReference>
<organism evidence="2 3">
    <name type="scientific">Syntrophorhabdus aromaticivorans</name>
    <dbReference type="NCBI Taxonomy" id="328301"/>
    <lineage>
        <taxon>Bacteria</taxon>
        <taxon>Pseudomonadati</taxon>
        <taxon>Thermodesulfobacteriota</taxon>
        <taxon>Syntrophorhabdia</taxon>
        <taxon>Syntrophorhabdales</taxon>
        <taxon>Syntrophorhabdaceae</taxon>
        <taxon>Syntrophorhabdus</taxon>
    </lineage>
</organism>
<dbReference type="GO" id="GO:0005829">
    <property type="term" value="C:cytosol"/>
    <property type="evidence" value="ECO:0007669"/>
    <property type="project" value="TreeGrafter"/>
</dbReference>
<dbReference type="GO" id="GO:0019284">
    <property type="term" value="P:L-methionine salvage from S-adenosylmethionine"/>
    <property type="evidence" value="ECO:0007669"/>
    <property type="project" value="TreeGrafter"/>
</dbReference>
<comment type="caution">
    <text evidence="2">The sequence shown here is derived from an EMBL/GenBank/DDBJ whole genome shotgun (WGS) entry which is preliminary data.</text>
</comment>
<accession>A0A971M629</accession>
<dbReference type="InterPro" id="IPR035994">
    <property type="entry name" value="Nucleoside_phosphorylase_sf"/>
</dbReference>
<dbReference type="GO" id="GO:0008782">
    <property type="term" value="F:adenosylhomocysteine nucleosidase activity"/>
    <property type="evidence" value="ECO:0007669"/>
    <property type="project" value="TreeGrafter"/>
</dbReference>
<reference evidence="2" key="2">
    <citation type="submission" date="2020-01" db="EMBL/GenBank/DDBJ databases">
        <authorList>
            <person name="Campanaro S."/>
        </authorList>
    </citation>
    <scope>NUCLEOTIDE SEQUENCE</scope>
    <source>
        <strain evidence="2">AS06rmzACSIP_7</strain>
    </source>
</reference>